<keyword evidence="2" id="KW-0732">Signal</keyword>
<accession>A0ABT2BCI6</accession>
<proteinExistence type="predicted"/>
<name>A0ABT2BCI6_9ACTN</name>
<dbReference type="RefSeq" id="WP_258783595.1">
    <property type="nucleotide sequence ID" value="NZ_JANUGP010000048.1"/>
</dbReference>
<keyword evidence="4" id="KW-1185">Reference proteome</keyword>
<dbReference type="EMBL" id="JANUGP010000048">
    <property type="protein sequence ID" value="MCS0606238.1"/>
    <property type="molecule type" value="Genomic_DNA"/>
</dbReference>
<comment type="caution">
    <text evidence="3">The sequence shown here is derived from an EMBL/GenBank/DDBJ whole genome shotgun (WGS) entry which is preliminary data.</text>
</comment>
<protein>
    <recommendedName>
        <fullName evidence="5">Secreted protein</fullName>
    </recommendedName>
</protein>
<evidence type="ECO:0008006" key="5">
    <source>
        <dbReference type="Google" id="ProtNLM"/>
    </source>
</evidence>
<evidence type="ECO:0000313" key="4">
    <source>
        <dbReference type="Proteomes" id="UP001205612"/>
    </source>
</evidence>
<feature type="transmembrane region" description="Helical" evidence="1">
    <location>
        <begin position="165"/>
        <end position="182"/>
    </location>
</feature>
<keyword evidence="1" id="KW-0812">Transmembrane</keyword>
<keyword evidence="1" id="KW-1133">Transmembrane helix</keyword>
<reference evidence="3 4" key="1">
    <citation type="submission" date="2022-08" db="EMBL/GenBank/DDBJ databases">
        <authorList>
            <person name="Somphong A."/>
            <person name="Phongsopitanun W."/>
        </authorList>
    </citation>
    <scope>NUCLEOTIDE SEQUENCE [LARGE SCALE GENOMIC DNA]</scope>
    <source>
        <strain evidence="3 4">LP11</strain>
    </source>
</reference>
<evidence type="ECO:0000313" key="3">
    <source>
        <dbReference type="EMBL" id="MCS0606238.1"/>
    </source>
</evidence>
<organism evidence="3 4">
    <name type="scientific">Streptomyces pyxinicus</name>
    <dbReference type="NCBI Taxonomy" id="2970331"/>
    <lineage>
        <taxon>Bacteria</taxon>
        <taxon>Bacillati</taxon>
        <taxon>Actinomycetota</taxon>
        <taxon>Actinomycetes</taxon>
        <taxon>Kitasatosporales</taxon>
        <taxon>Streptomycetaceae</taxon>
        <taxon>Streptomyces</taxon>
    </lineage>
</organism>
<sequence length="192" mass="17993">MGSLRLTLCTGILAAAVCTPAAHAASGGPVTVTPASPAPGGAVTVRAGGCTGARATAASTAFVADAVLTGGQGTVSGETQVRTSVQPGAYDVKVTCAGTVTTGTLTVGSGGGGGLGQLEQLIRPFGTGASAVAPSETPVAPVDAGGGGTAHFATVATSGSGPGNLQAVTGLALAGIAAVVVGRRARRSRGTR</sequence>
<dbReference type="Proteomes" id="UP001205612">
    <property type="component" value="Unassembled WGS sequence"/>
</dbReference>
<evidence type="ECO:0000256" key="2">
    <source>
        <dbReference type="SAM" id="SignalP"/>
    </source>
</evidence>
<keyword evidence="1" id="KW-0472">Membrane</keyword>
<feature type="signal peptide" evidence="2">
    <location>
        <begin position="1"/>
        <end position="24"/>
    </location>
</feature>
<evidence type="ECO:0000256" key="1">
    <source>
        <dbReference type="SAM" id="Phobius"/>
    </source>
</evidence>
<feature type="chain" id="PRO_5046703109" description="Secreted protein" evidence="2">
    <location>
        <begin position="25"/>
        <end position="192"/>
    </location>
</feature>
<gene>
    <name evidence="3" type="ORF">NX794_34260</name>
</gene>